<proteinExistence type="predicted"/>
<evidence type="ECO:0008006" key="4">
    <source>
        <dbReference type="Google" id="ProtNLM"/>
    </source>
</evidence>
<dbReference type="EMBL" id="CAUYUJ010012647">
    <property type="protein sequence ID" value="CAK0834354.1"/>
    <property type="molecule type" value="Genomic_DNA"/>
</dbReference>
<evidence type="ECO:0000313" key="3">
    <source>
        <dbReference type="Proteomes" id="UP001189429"/>
    </source>
</evidence>
<name>A0ABN9SR49_9DINO</name>
<feature type="compositionally biased region" description="Low complexity" evidence="1">
    <location>
        <begin position="201"/>
        <end position="232"/>
    </location>
</feature>
<reference evidence="2" key="1">
    <citation type="submission" date="2023-10" db="EMBL/GenBank/DDBJ databases">
        <authorList>
            <person name="Chen Y."/>
            <person name="Shah S."/>
            <person name="Dougan E. K."/>
            <person name="Thang M."/>
            <person name="Chan C."/>
        </authorList>
    </citation>
    <scope>NUCLEOTIDE SEQUENCE [LARGE SCALE GENOMIC DNA]</scope>
</reference>
<evidence type="ECO:0000256" key="1">
    <source>
        <dbReference type="SAM" id="MobiDB-lite"/>
    </source>
</evidence>
<accession>A0ABN9SR49</accession>
<feature type="region of interest" description="Disordered" evidence="1">
    <location>
        <begin position="197"/>
        <end position="235"/>
    </location>
</feature>
<evidence type="ECO:0000313" key="2">
    <source>
        <dbReference type="EMBL" id="CAK0834354.1"/>
    </source>
</evidence>
<gene>
    <name evidence="2" type="ORF">PCOR1329_LOCUS31798</name>
</gene>
<feature type="region of interest" description="Disordered" evidence="1">
    <location>
        <begin position="47"/>
        <end position="75"/>
    </location>
</feature>
<comment type="caution">
    <text evidence="2">The sequence shown here is derived from an EMBL/GenBank/DDBJ whole genome shotgun (WGS) entry which is preliminary data.</text>
</comment>
<protein>
    <recommendedName>
        <fullName evidence="4">E3 ubiquitin-protein ligase</fullName>
    </recommendedName>
</protein>
<organism evidence="2 3">
    <name type="scientific">Prorocentrum cordatum</name>
    <dbReference type="NCBI Taxonomy" id="2364126"/>
    <lineage>
        <taxon>Eukaryota</taxon>
        <taxon>Sar</taxon>
        <taxon>Alveolata</taxon>
        <taxon>Dinophyceae</taxon>
        <taxon>Prorocentrales</taxon>
        <taxon>Prorocentraceae</taxon>
        <taxon>Prorocentrum</taxon>
    </lineage>
</organism>
<dbReference type="Proteomes" id="UP001189429">
    <property type="component" value="Unassembled WGS sequence"/>
</dbReference>
<keyword evidence="3" id="KW-1185">Reference proteome</keyword>
<sequence length="492" mass="51569">MFRTFFRHLTHLFNFNDRTVRVSTVVASTTRGPLLFRRAIIAAGDAPSASARRPHAESGDADVDDDPPAGAAPCGRAVGAGAARLPARAGVPQAPSWLAAARQRGVGMPGWVPRRSCWRKAAVATVAPAHLDVGDADGGGGGGRPAAPMGPGGGEAASAECLLCYEERGSVEPAPCCGKGTCGRCRRMLERRAGSQPLLCPRPSAASRPSARTVPRWASAAASSGSSAASASRPAVGNSVGTRAWRVLTVVALAPRLPLALREAAEALLHVASVGGARQGPQPAGQRLAAAEVAVALCRQWPSTAEFLVQSLRNFWDDLDVAGSIRRPSAHRATVPGSWTGCVWDALSGSPLSTEQYWDPAALHAVPTARRRMMGDEVGSVLDYAEVLVLRSVLAAVDVFAILRLRHKATSAAQGSFACLLVRRLESALGRPRVMEEIFAEAVLEGCCAGMFPLEGHPADVAYLRELYEGAGLAWLCQHDSFSALAMLSDSE</sequence>